<dbReference type="CDD" id="cd10001">
    <property type="entry name" value="HDAC_classII_APAH"/>
    <property type="match status" value="1"/>
</dbReference>
<dbReference type="InterPro" id="IPR023696">
    <property type="entry name" value="Ureohydrolase_dom_sf"/>
</dbReference>
<dbReference type="InterPro" id="IPR023801">
    <property type="entry name" value="His_deacetylse_dom"/>
</dbReference>
<organism evidence="7 8">
    <name type="scientific">Mesorhizobium hawassense</name>
    <dbReference type="NCBI Taxonomy" id="1209954"/>
    <lineage>
        <taxon>Bacteria</taxon>
        <taxon>Pseudomonadati</taxon>
        <taxon>Pseudomonadota</taxon>
        <taxon>Alphaproteobacteria</taxon>
        <taxon>Hyphomicrobiales</taxon>
        <taxon>Phyllobacteriaceae</taxon>
        <taxon>Mesorhizobium</taxon>
    </lineage>
</organism>
<evidence type="ECO:0000259" key="6">
    <source>
        <dbReference type="Pfam" id="PF00850"/>
    </source>
</evidence>
<evidence type="ECO:0000256" key="5">
    <source>
        <dbReference type="ARBA" id="ARBA00022833"/>
    </source>
</evidence>
<dbReference type="PANTHER" id="PTHR10625:SF17">
    <property type="entry name" value="HISTONE DEACETYLASE 8"/>
    <property type="match status" value="1"/>
</dbReference>
<dbReference type="PANTHER" id="PTHR10625">
    <property type="entry name" value="HISTONE DEACETYLASE HDAC1-RELATED"/>
    <property type="match status" value="1"/>
</dbReference>
<evidence type="ECO:0000256" key="4">
    <source>
        <dbReference type="ARBA" id="ARBA00022801"/>
    </source>
</evidence>
<reference evidence="7 8" key="1">
    <citation type="submission" date="2018-07" db="EMBL/GenBank/DDBJ databases">
        <title>Diversity of Mesorhizobium strains in Brazil.</title>
        <authorList>
            <person name="Helene L.C.F."/>
            <person name="Dall'Agnol R."/>
            <person name="Delamuta J.R.M."/>
            <person name="Hungria M."/>
        </authorList>
    </citation>
    <scope>NUCLEOTIDE SEQUENCE [LARGE SCALE GENOMIC DNA]</scope>
    <source>
        <strain evidence="7 8">AC99b</strain>
    </source>
</reference>
<dbReference type="AlphaFoldDB" id="A0A330HL39"/>
<dbReference type="GO" id="GO:0040029">
    <property type="term" value="P:epigenetic regulation of gene expression"/>
    <property type="evidence" value="ECO:0007669"/>
    <property type="project" value="TreeGrafter"/>
</dbReference>
<dbReference type="EMBL" id="QMBP01000008">
    <property type="protein sequence ID" value="RAZ89401.1"/>
    <property type="molecule type" value="Genomic_DNA"/>
</dbReference>
<evidence type="ECO:0000313" key="7">
    <source>
        <dbReference type="EMBL" id="RAZ89401.1"/>
    </source>
</evidence>
<evidence type="ECO:0000313" key="8">
    <source>
        <dbReference type="Proteomes" id="UP000251558"/>
    </source>
</evidence>
<dbReference type="RefSeq" id="WP_112098720.1">
    <property type="nucleotide sequence ID" value="NZ_QMBP01000008.1"/>
</dbReference>
<dbReference type="GO" id="GO:0004407">
    <property type="term" value="F:histone deacetylase activity"/>
    <property type="evidence" value="ECO:0007669"/>
    <property type="project" value="TreeGrafter"/>
</dbReference>
<dbReference type="InterPro" id="IPR000286">
    <property type="entry name" value="HDACs"/>
</dbReference>
<accession>A0A330HL39</accession>
<protein>
    <submittedName>
        <fullName evidence="7">Histone deacetylase family protein</fullName>
    </submittedName>
</protein>
<dbReference type="SUPFAM" id="SSF52768">
    <property type="entry name" value="Arginase/deacetylase"/>
    <property type="match status" value="1"/>
</dbReference>
<keyword evidence="8" id="KW-1185">Reference proteome</keyword>
<proteinExistence type="inferred from homology"/>
<keyword evidence="4" id="KW-0378">Hydrolase</keyword>
<dbReference type="GO" id="GO:0046872">
    <property type="term" value="F:metal ion binding"/>
    <property type="evidence" value="ECO:0007669"/>
    <property type="project" value="UniProtKB-KW"/>
</dbReference>
<dbReference type="OrthoDB" id="9808367at2"/>
<keyword evidence="5" id="KW-0862">Zinc</keyword>
<evidence type="ECO:0000256" key="2">
    <source>
        <dbReference type="ARBA" id="ARBA00005947"/>
    </source>
</evidence>
<dbReference type="InterPro" id="IPR037138">
    <property type="entry name" value="His_deacetylse_dom_sf"/>
</dbReference>
<dbReference type="PRINTS" id="PR01270">
    <property type="entry name" value="HDASUPER"/>
</dbReference>
<dbReference type="Gene3D" id="3.40.800.20">
    <property type="entry name" value="Histone deacetylase domain"/>
    <property type="match status" value="1"/>
</dbReference>
<name>A0A330HL39_9HYPH</name>
<comment type="caution">
    <text evidence="7">The sequence shown here is derived from an EMBL/GenBank/DDBJ whole genome shotgun (WGS) entry which is preliminary data.</text>
</comment>
<comment type="cofactor">
    <cofactor evidence="1">
        <name>Zn(2+)</name>
        <dbReference type="ChEBI" id="CHEBI:29105"/>
    </cofactor>
</comment>
<dbReference type="Pfam" id="PF00850">
    <property type="entry name" value="Hist_deacetyl"/>
    <property type="match status" value="1"/>
</dbReference>
<feature type="domain" description="Histone deacetylase" evidence="6">
    <location>
        <begin position="30"/>
        <end position="336"/>
    </location>
</feature>
<sequence>MKIYKCDAHLEHQSKIELNPGRFVPTLDVAKRTVVVLDALRQAGHTDVLDCAPASKQDLSTIHSEDYLEFLARAWDEWSRSFGTELDGVGFVWPHRNRPPRCPTAIEGKIAYYMFDGVSTITPAMWPATLGAAGASLRGARDLRLSGSAGLVLARPPGHHACRDMGGGTSYTNHTALAAQELTRDGARVAILDVDAHHGNGAQDIFWTRSDVLTISLHTDPAVDYPYFSGYADEIGAEAGEGFNVNVPLRPGTDWSGYREGLTAAIERLRDYSPDYVVVALGVDTYAKDPAGRLALDLDDFSRIGETVASLGCPHMFVLEGGYCLEAIGPCVLNVVAPGG</sequence>
<dbReference type="Proteomes" id="UP000251558">
    <property type="component" value="Unassembled WGS sequence"/>
</dbReference>
<gene>
    <name evidence="7" type="ORF">DPM33_17620</name>
</gene>
<evidence type="ECO:0000256" key="1">
    <source>
        <dbReference type="ARBA" id="ARBA00001947"/>
    </source>
</evidence>
<keyword evidence="3" id="KW-0479">Metal-binding</keyword>
<dbReference type="GO" id="GO:0016787">
    <property type="term" value="F:hydrolase activity"/>
    <property type="evidence" value="ECO:0007669"/>
    <property type="project" value="UniProtKB-KW"/>
</dbReference>
<evidence type="ECO:0000256" key="3">
    <source>
        <dbReference type="ARBA" id="ARBA00022723"/>
    </source>
</evidence>
<comment type="similarity">
    <text evidence="2">Belongs to the histone deacetylase family.</text>
</comment>